<gene>
    <name evidence="1" type="ORF">HRI_002238000</name>
</gene>
<sequence length="99" mass="11542">MLKRGSIAMSMFPNSSVLVGWCRGRRRLRKRRGSTIRLGNKGKRRGFGMGSRLVVQWGLMAAPLRILKKIIMEITPKEKFIEAYYMYLPFLRPHLFPLC</sequence>
<reference evidence="1" key="1">
    <citation type="submission" date="2023-05" db="EMBL/GenBank/DDBJ databases">
        <title>Genome and transcriptome analyses reveal genes involved in the formation of fine ridges on petal epidermal cells in Hibiscus trionum.</title>
        <authorList>
            <person name="Koshimizu S."/>
            <person name="Masuda S."/>
            <person name="Ishii T."/>
            <person name="Shirasu K."/>
            <person name="Hoshino A."/>
            <person name="Arita M."/>
        </authorList>
    </citation>
    <scope>NUCLEOTIDE SEQUENCE</scope>
    <source>
        <strain evidence="1">Hamamatsu line</strain>
    </source>
</reference>
<proteinExistence type="predicted"/>
<evidence type="ECO:0000313" key="2">
    <source>
        <dbReference type="Proteomes" id="UP001165190"/>
    </source>
</evidence>
<protein>
    <submittedName>
        <fullName evidence="1">Uncharacterized protein</fullName>
    </submittedName>
</protein>
<organism evidence="1 2">
    <name type="scientific">Hibiscus trionum</name>
    <name type="common">Flower of an hour</name>
    <dbReference type="NCBI Taxonomy" id="183268"/>
    <lineage>
        <taxon>Eukaryota</taxon>
        <taxon>Viridiplantae</taxon>
        <taxon>Streptophyta</taxon>
        <taxon>Embryophyta</taxon>
        <taxon>Tracheophyta</taxon>
        <taxon>Spermatophyta</taxon>
        <taxon>Magnoliopsida</taxon>
        <taxon>eudicotyledons</taxon>
        <taxon>Gunneridae</taxon>
        <taxon>Pentapetalae</taxon>
        <taxon>rosids</taxon>
        <taxon>malvids</taxon>
        <taxon>Malvales</taxon>
        <taxon>Malvaceae</taxon>
        <taxon>Malvoideae</taxon>
        <taxon>Hibiscus</taxon>
    </lineage>
</organism>
<dbReference type="EMBL" id="BSYR01000020">
    <property type="protein sequence ID" value="GMI85687.1"/>
    <property type="molecule type" value="Genomic_DNA"/>
</dbReference>
<dbReference type="Proteomes" id="UP001165190">
    <property type="component" value="Unassembled WGS sequence"/>
</dbReference>
<name>A0A9W7HYD8_HIBTR</name>
<dbReference type="AlphaFoldDB" id="A0A9W7HYD8"/>
<comment type="caution">
    <text evidence="1">The sequence shown here is derived from an EMBL/GenBank/DDBJ whole genome shotgun (WGS) entry which is preliminary data.</text>
</comment>
<keyword evidence="2" id="KW-1185">Reference proteome</keyword>
<accession>A0A9W7HYD8</accession>
<dbReference type="OrthoDB" id="1022321at2759"/>
<evidence type="ECO:0000313" key="1">
    <source>
        <dbReference type="EMBL" id="GMI85687.1"/>
    </source>
</evidence>